<dbReference type="EMBL" id="JBHSKV010000009">
    <property type="protein sequence ID" value="MFC5134488.1"/>
    <property type="molecule type" value="Genomic_DNA"/>
</dbReference>
<keyword evidence="2" id="KW-1185">Reference proteome</keyword>
<dbReference type="AlphaFoldDB" id="A0ABD5QQD9"/>
<dbReference type="RefSeq" id="WP_122106629.1">
    <property type="nucleotide sequence ID" value="NZ_JBHSKV010000009.1"/>
</dbReference>
<organism evidence="1 2">
    <name type="scientific">Halorubrum glutamatedens</name>
    <dbReference type="NCBI Taxonomy" id="2707018"/>
    <lineage>
        <taxon>Archaea</taxon>
        <taxon>Methanobacteriati</taxon>
        <taxon>Methanobacteriota</taxon>
        <taxon>Stenosarchaea group</taxon>
        <taxon>Halobacteria</taxon>
        <taxon>Halobacteriales</taxon>
        <taxon>Haloferacaceae</taxon>
        <taxon>Halorubrum</taxon>
    </lineage>
</organism>
<evidence type="ECO:0000313" key="2">
    <source>
        <dbReference type="Proteomes" id="UP001596145"/>
    </source>
</evidence>
<name>A0ABD5QQD9_9EURY</name>
<evidence type="ECO:0000313" key="1">
    <source>
        <dbReference type="EMBL" id="MFC5134488.1"/>
    </source>
</evidence>
<sequence>MTIRGKAHDWKDLRDEFIDEATDVEQEDIVGNIDELDGTDEPLQGELEEYQEEVKLYNRRFILRATLTSAFQFGNALASETQWELADSLSFDQHEDGPADLFVAHSESHGTIIVLAVVQQERAERTYERIQSLCSYVKSEMRSIEEDLSVIIDENNIEGAVAISRVQPGNVAGDFTAEDEHWPVSVWELVSGERETISLVEEFDGVDWTGYSPDGELSTLLSDGVELADTEHLAFDLFYDSHHQRIYQYLPPHLDKIHSNDSDKTTFHISREELVEFLQARQGAVMREKAVSRADELINWWDYIGAISEVSDPDGYDDNATVYTLRKTRMLSKNQSEKVKNQYQIKVAKALLKRSKHEQYLN</sequence>
<proteinExistence type="predicted"/>
<gene>
    <name evidence="1" type="ORF">ACFPJA_07110</name>
</gene>
<accession>A0ABD5QQD9</accession>
<protein>
    <submittedName>
        <fullName evidence="1">Uncharacterized protein</fullName>
    </submittedName>
</protein>
<reference evidence="1 2" key="1">
    <citation type="journal article" date="2019" name="Int. J. Syst. Evol. Microbiol.">
        <title>The Global Catalogue of Microorganisms (GCM) 10K type strain sequencing project: providing services to taxonomists for standard genome sequencing and annotation.</title>
        <authorList>
            <consortium name="The Broad Institute Genomics Platform"/>
            <consortium name="The Broad Institute Genome Sequencing Center for Infectious Disease"/>
            <person name="Wu L."/>
            <person name="Ma J."/>
        </authorList>
    </citation>
    <scope>NUCLEOTIDE SEQUENCE [LARGE SCALE GENOMIC DNA]</scope>
    <source>
        <strain evidence="1 2">CGMCC 1.16026</strain>
    </source>
</reference>
<comment type="caution">
    <text evidence="1">The sequence shown here is derived from an EMBL/GenBank/DDBJ whole genome shotgun (WGS) entry which is preliminary data.</text>
</comment>
<dbReference type="Proteomes" id="UP001596145">
    <property type="component" value="Unassembled WGS sequence"/>
</dbReference>